<keyword evidence="8" id="KW-0326">Glycosidase</keyword>
<gene>
    <name evidence="10" type="ORF">H9964_03715</name>
</gene>
<comment type="subunit">
    <text evidence="4">Homohexamer; trimer of dimers.</text>
</comment>
<dbReference type="SMART" id="SM00813">
    <property type="entry name" value="Alpha-L-AF_C"/>
    <property type="match status" value="1"/>
</dbReference>
<dbReference type="PANTHER" id="PTHR43576">
    <property type="entry name" value="ALPHA-L-ARABINOFURANOSIDASE C-RELATED"/>
    <property type="match status" value="1"/>
</dbReference>
<dbReference type="EMBL" id="DXBB01000059">
    <property type="protein sequence ID" value="HIZ72669.1"/>
    <property type="molecule type" value="Genomic_DNA"/>
</dbReference>
<evidence type="ECO:0000256" key="6">
    <source>
        <dbReference type="ARBA" id="ARBA00022801"/>
    </source>
</evidence>
<dbReference type="Proteomes" id="UP000824102">
    <property type="component" value="Unassembled WGS sequence"/>
</dbReference>
<evidence type="ECO:0000256" key="2">
    <source>
        <dbReference type="ARBA" id="ARBA00004881"/>
    </source>
</evidence>
<dbReference type="Gene3D" id="2.60.40.1180">
    <property type="entry name" value="Golgi alpha-mannosidase II"/>
    <property type="match status" value="1"/>
</dbReference>
<evidence type="ECO:0000256" key="1">
    <source>
        <dbReference type="ARBA" id="ARBA00001462"/>
    </source>
</evidence>
<comment type="pathway">
    <text evidence="2">Glycan metabolism.</text>
</comment>
<dbReference type="Gene3D" id="3.20.20.80">
    <property type="entry name" value="Glycosidases"/>
    <property type="match status" value="1"/>
</dbReference>
<feature type="domain" description="Alpha-L-arabinofuranosidase C-terminal" evidence="9">
    <location>
        <begin position="302"/>
        <end position="500"/>
    </location>
</feature>
<dbReference type="InterPro" id="IPR013780">
    <property type="entry name" value="Glyco_hydro_b"/>
</dbReference>
<evidence type="ECO:0000256" key="7">
    <source>
        <dbReference type="ARBA" id="ARBA00023277"/>
    </source>
</evidence>
<name>A0A9D2K0I2_9FIRM</name>
<dbReference type="Pfam" id="PF06964">
    <property type="entry name" value="Alpha-L-AF_C"/>
    <property type="match status" value="1"/>
</dbReference>
<evidence type="ECO:0000313" key="11">
    <source>
        <dbReference type="Proteomes" id="UP000824102"/>
    </source>
</evidence>
<evidence type="ECO:0000256" key="3">
    <source>
        <dbReference type="ARBA" id="ARBA00007186"/>
    </source>
</evidence>
<evidence type="ECO:0000256" key="4">
    <source>
        <dbReference type="ARBA" id="ARBA00011165"/>
    </source>
</evidence>
<dbReference type="InterPro" id="IPR055235">
    <property type="entry name" value="ASD1_cat"/>
</dbReference>
<sequence>MMKTKIFADANLRVGEIDRNLFGSFIEHLGRAVYEGIYEPGHPTADENGFRGDVIELIRELNVPIVRYPGGNFLSGYDWRDGIGPREKRPTRLDLAWFTTETNEFGTDEFMKWCKKTGITPMMAVNMGTGTILDAAHLVEYCNHAGGTAISDQRRANGAEEPYNVKYWCIGNEMDGPWQTGHLSADEYGKKALEAAKVMRWTNGEYEKNAPHDLKLIVSGSSNHEMKTFPEWDRTVLEHTYEAVDYLSMHRYYQYDADRKRPLEDFLGSADDMNEYIGTLKATIEYVRAKVRSKRHLKISFDEWNIWTVDAPRTEPLWKKAPHLLEDVYTFRDALVFAGLMNTLLNNCDVVKIGCLAQLVNVIAPIMTKKGGGTFKQASFYPFRYLAGNASGATVRTFSDSDTFENMYGTARTINEAVTHDAVKREVCVSLCNYSQKTREVELELRSFGELKAKEYVRMVNSDLDATNGFEHPDTVKPEELDLPNVKDGSLVSLSLAPMSWSFLRFKY</sequence>
<comment type="caution">
    <text evidence="10">The sequence shown here is derived from an EMBL/GenBank/DDBJ whole genome shotgun (WGS) entry which is preliminary data.</text>
</comment>
<dbReference type="PANTHER" id="PTHR43576:SF3">
    <property type="entry name" value="ALPHA-L-ARABINOFURANOSIDASE C"/>
    <property type="match status" value="1"/>
</dbReference>
<dbReference type="EC" id="3.2.1.55" evidence="5"/>
<evidence type="ECO:0000256" key="5">
    <source>
        <dbReference type="ARBA" id="ARBA00012670"/>
    </source>
</evidence>
<dbReference type="GO" id="GO:0000272">
    <property type="term" value="P:polysaccharide catabolic process"/>
    <property type="evidence" value="ECO:0007669"/>
    <property type="project" value="TreeGrafter"/>
</dbReference>
<keyword evidence="7" id="KW-0119">Carbohydrate metabolism</keyword>
<reference evidence="10" key="1">
    <citation type="journal article" date="2021" name="PeerJ">
        <title>Extensive microbial diversity within the chicken gut microbiome revealed by metagenomics and culture.</title>
        <authorList>
            <person name="Gilroy R."/>
            <person name="Ravi A."/>
            <person name="Getino M."/>
            <person name="Pursley I."/>
            <person name="Horton D.L."/>
            <person name="Alikhan N.F."/>
            <person name="Baker D."/>
            <person name="Gharbi K."/>
            <person name="Hall N."/>
            <person name="Watson M."/>
            <person name="Adriaenssens E.M."/>
            <person name="Foster-Nyarko E."/>
            <person name="Jarju S."/>
            <person name="Secka A."/>
            <person name="Antonio M."/>
            <person name="Oren A."/>
            <person name="Chaudhuri R.R."/>
            <person name="La Ragione R."/>
            <person name="Hildebrand F."/>
            <person name="Pallen M.J."/>
        </authorList>
    </citation>
    <scope>NUCLEOTIDE SEQUENCE</scope>
    <source>
        <strain evidence="10">ChiW7-2402</strain>
    </source>
</reference>
<dbReference type="SUPFAM" id="SSF51445">
    <property type="entry name" value="(Trans)glycosidases"/>
    <property type="match status" value="1"/>
</dbReference>
<dbReference type="GO" id="GO:0046556">
    <property type="term" value="F:alpha-L-arabinofuranosidase activity"/>
    <property type="evidence" value="ECO:0007669"/>
    <property type="project" value="UniProtKB-EC"/>
</dbReference>
<dbReference type="AlphaFoldDB" id="A0A9D2K0I2"/>
<proteinExistence type="inferred from homology"/>
<dbReference type="Pfam" id="PF22848">
    <property type="entry name" value="ASD1_dom"/>
    <property type="match status" value="1"/>
</dbReference>
<organism evidence="10 11">
    <name type="scientific">Candidatus Gallimonas intestinavium</name>
    <dbReference type="NCBI Taxonomy" id="2838603"/>
    <lineage>
        <taxon>Bacteria</taxon>
        <taxon>Bacillati</taxon>
        <taxon>Bacillota</taxon>
        <taxon>Clostridia</taxon>
        <taxon>Candidatus Gallimonas</taxon>
    </lineage>
</organism>
<evidence type="ECO:0000313" key="10">
    <source>
        <dbReference type="EMBL" id="HIZ72669.1"/>
    </source>
</evidence>
<reference evidence="10" key="2">
    <citation type="submission" date="2021-04" db="EMBL/GenBank/DDBJ databases">
        <authorList>
            <person name="Gilroy R."/>
        </authorList>
    </citation>
    <scope>NUCLEOTIDE SEQUENCE</scope>
    <source>
        <strain evidence="10">ChiW7-2402</strain>
    </source>
</reference>
<comment type="similarity">
    <text evidence="3">Belongs to the glycosyl hydrolase 51 family.</text>
</comment>
<comment type="catalytic activity">
    <reaction evidence="1">
        <text>Hydrolysis of terminal non-reducing alpha-L-arabinofuranoside residues in alpha-L-arabinosides.</text>
        <dbReference type="EC" id="3.2.1.55"/>
    </reaction>
</comment>
<dbReference type="GO" id="GO:0046373">
    <property type="term" value="P:L-arabinose metabolic process"/>
    <property type="evidence" value="ECO:0007669"/>
    <property type="project" value="InterPro"/>
</dbReference>
<dbReference type="SUPFAM" id="SSF51011">
    <property type="entry name" value="Glycosyl hydrolase domain"/>
    <property type="match status" value="1"/>
</dbReference>
<keyword evidence="6" id="KW-0378">Hydrolase</keyword>
<dbReference type="InterPro" id="IPR017853">
    <property type="entry name" value="GH"/>
</dbReference>
<protein>
    <recommendedName>
        <fullName evidence="5">non-reducing end alpha-L-arabinofuranosidase</fullName>
        <ecNumber evidence="5">3.2.1.55</ecNumber>
    </recommendedName>
</protein>
<evidence type="ECO:0000259" key="9">
    <source>
        <dbReference type="SMART" id="SM00813"/>
    </source>
</evidence>
<dbReference type="InterPro" id="IPR010720">
    <property type="entry name" value="Alpha-L-AF_C"/>
</dbReference>
<accession>A0A9D2K0I2</accession>
<evidence type="ECO:0000256" key="8">
    <source>
        <dbReference type="ARBA" id="ARBA00023295"/>
    </source>
</evidence>